<evidence type="ECO:0008006" key="5">
    <source>
        <dbReference type="Google" id="ProtNLM"/>
    </source>
</evidence>
<keyword evidence="4" id="KW-1185">Reference proteome</keyword>
<evidence type="ECO:0000313" key="3">
    <source>
        <dbReference type="EMBL" id="GGA50311.1"/>
    </source>
</evidence>
<feature type="compositionally biased region" description="Polar residues" evidence="2">
    <location>
        <begin position="111"/>
        <end position="130"/>
    </location>
</feature>
<dbReference type="EMBL" id="BMEX01000008">
    <property type="protein sequence ID" value="GGA50311.1"/>
    <property type="molecule type" value="Genomic_DNA"/>
</dbReference>
<reference evidence="4" key="1">
    <citation type="journal article" date="2019" name="Int. J. Syst. Evol. Microbiol.">
        <title>The Global Catalogue of Microorganisms (GCM) 10K type strain sequencing project: providing services to taxonomists for standard genome sequencing and annotation.</title>
        <authorList>
            <consortium name="The Broad Institute Genomics Platform"/>
            <consortium name="The Broad Institute Genome Sequencing Center for Infectious Disease"/>
            <person name="Wu L."/>
            <person name="Ma J."/>
        </authorList>
    </citation>
    <scope>NUCLEOTIDE SEQUENCE [LARGE SCALE GENOMIC DNA]</scope>
    <source>
        <strain evidence="4">CGMCC 1.12404</strain>
    </source>
</reference>
<evidence type="ECO:0000313" key="4">
    <source>
        <dbReference type="Proteomes" id="UP000617979"/>
    </source>
</evidence>
<evidence type="ECO:0000256" key="1">
    <source>
        <dbReference type="SAM" id="Coils"/>
    </source>
</evidence>
<evidence type="ECO:0000256" key="2">
    <source>
        <dbReference type="SAM" id="MobiDB-lite"/>
    </source>
</evidence>
<sequence length="179" mass="20527">MGLLTDLKQKLEKGIESTSQRSKKVLDISRITLLIRSKKESEEELYQRLGREIYRYWDLKGRLDLTDLTRATIGQIKEVREKIDELEQTLEELKKRQLASEADRKVEKALTTEQVIASRNESTSPSSTARNLPDSDPEPTPASDENWAEGQAIFFCSHCGNQVDEDTIICPHCKQNIYD</sequence>
<dbReference type="Proteomes" id="UP000617979">
    <property type="component" value="Unassembled WGS sequence"/>
</dbReference>
<gene>
    <name evidence="3" type="ORF">GCM10007416_24350</name>
</gene>
<organism evidence="3 4">
    <name type="scientific">Kroppenstedtia guangzhouensis</name>
    <dbReference type="NCBI Taxonomy" id="1274356"/>
    <lineage>
        <taxon>Bacteria</taxon>
        <taxon>Bacillati</taxon>
        <taxon>Bacillota</taxon>
        <taxon>Bacilli</taxon>
        <taxon>Bacillales</taxon>
        <taxon>Thermoactinomycetaceae</taxon>
        <taxon>Kroppenstedtia</taxon>
    </lineage>
</organism>
<feature type="region of interest" description="Disordered" evidence="2">
    <location>
        <begin position="109"/>
        <end position="145"/>
    </location>
</feature>
<accession>A0ABQ1GUW2</accession>
<name>A0ABQ1GUW2_9BACL</name>
<dbReference type="RefSeq" id="WP_188432793.1">
    <property type="nucleotide sequence ID" value="NZ_BMEX01000008.1"/>
</dbReference>
<protein>
    <recommendedName>
        <fullName evidence="5">Zinc-ribbon domain-containing protein</fullName>
    </recommendedName>
</protein>
<comment type="caution">
    <text evidence="3">The sequence shown here is derived from an EMBL/GenBank/DDBJ whole genome shotgun (WGS) entry which is preliminary data.</text>
</comment>
<keyword evidence="1" id="KW-0175">Coiled coil</keyword>
<proteinExistence type="predicted"/>
<feature type="coiled-coil region" evidence="1">
    <location>
        <begin position="69"/>
        <end position="103"/>
    </location>
</feature>